<protein>
    <submittedName>
        <fullName evidence="1">Uncharacterized protein</fullName>
    </submittedName>
</protein>
<dbReference type="AlphaFoldDB" id="A0A7C9ANJ3"/>
<name>A0A7C9ANJ3_OPUST</name>
<sequence length="130" mass="15311">MGGLSSRQCNFTSHIFRLTNLKGHIFLLDIGSVNSLNLTIEVYTTRSFFKEYFGNRPCLQSHHQVRIWNNFRRWNCHYLHKQITNPQCNHNCSGKGNSLDMPSQERPQIIQSRLNRHPFQSCVQKLQPRL</sequence>
<accession>A0A7C9ANJ3</accession>
<reference evidence="1" key="2">
    <citation type="submission" date="2020-07" db="EMBL/GenBank/DDBJ databases">
        <authorList>
            <person name="Vera ALvarez R."/>
            <person name="Arias-Moreno D.M."/>
            <person name="Jimenez-Jacinto V."/>
            <person name="Jimenez-Bremont J.F."/>
            <person name="Swaminathan K."/>
            <person name="Moose S.P."/>
            <person name="Guerrero-Gonzalez M.L."/>
            <person name="Marino-Ramirez L."/>
            <person name="Landsman D."/>
            <person name="Rodriguez-Kessler M."/>
            <person name="Delgado-Sanchez P."/>
        </authorList>
    </citation>
    <scope>NUCLEOTIDE SEQUENCE</scope>
    <source>
        <tissue evidence="1">Cladode</tissue>
    </source>
</reference>
<proteinExistence type="predicted"/>
<organism evidence="1">
    <name type="scientific">Opuntia streptacantha</name>
    <name type="common">Prickly pear cactus</name>
    <name type="synonym">Opuntia cardona</name>
    <dbReference type="NCBI Taxonomy" id="393608"/>
    <lineage>
        <taxon>Eukaryota</taxon>
        <taxon>Viridiplantae</taxon>
        <taxon>Streptophyta</taxon>
        <taxon>Embryophyta</taxon>
        <taxon>Tracheophyta</taxon>
        <taxon>Spermatophyta</taxon>
        <taxon>Magnoliopsida</taxon>
        <taxon>eudicotyledons</taxon>
        <taxon>Gunneridae</taxon>
        <taxon>Pentapetalae</taxon>
        <taxon>Caryophyllales</taxon>
        <taxon>Cactineae</taxon>
        <taxon>Cactaceae</taxon>
        <taxon>Opuntioideae</taxon>
        <taxon>Opuntia</taxon>
    </lineage>
</organism>
<reference evidence="1" key="1">
    <citation type="journal article" date="2013" name="J. Plant Res.">
        <title>Effect of fungi and light on seed germination of three Opuntia species from semiarid lands of central Mexico.</title>
        <authorList>
            <person name="Delgado-Sanchez P."/>
            <person name="Jimenez-Bremont J.F."/>
            <person name="Guerrero-Gonzalez Mde L."/>
            <person name="Flores J."/>
        </authorList>
    </citation>
    <scope>NUCLEOTIDE SEQUENCE</scope>
    <source>
        <tissue evidence="1">Cladode</tissue>
    </source>
</reference>
<evidence type="ECO:0000313" key="1">
    <source>
        <dbReference type="EMBL" id="MBA4672259.1"/>
    </source>
</evidence>
<dbReference type="EMBL" id="GISG01254729">
    <property type="protein sequence ID" value="MBA4672259.1"/>
    <property type="molecule type" value="Transcribed_RNA"/>
</dbReference>